<dbReference type="EMBL" id="JAFVMG010000013">
    <property type="protein sequence ID" value="MBO1329024.1"/>
    <property type="molecule type" value="Genomic_DNA"/>
</dbReference>
<evidence type="ECO:0000313" key="2">
    <source>
        <dbReference type="Proteomes" id="UP000664399"/>
    </source>
</evidence>
<evidence type="ECO:0000313" key="1">
    <source>
        <dbReference type="EMBL" id="MBO1329024.1"/>
    </source>
</evidence>
<dbReference type="Proteomes" id="UP000664399">
    <property type="component" value="Unassembled WGS sequence"/>
</dbReference>
<name>A0ABS3LNS6_9PROT</name>
<keyword evidence="2" id="KW-1185">Reference proteome</keyword>
<proteinExistence type="predicted"/>
<dbReference type="RefSeq" id="WP_207854901.1">
    <property type="nucleotide sequence ID" value="NZ_JAFVMG010000013.1"/>
</dbReference>
<protein>
    <submittedName>
        <fullName evidence="1">Uncharacterized protein</fullName>
    </submittedName>
</protein>
<comment type="caution">
    <text evidence="1">The sequence shown here is derived from an EMBL/GenBank/DDBJ whole genome shotgun (WGS) entry which is preliminary data.</text>
</comment>
<reference evidence="1 2" key="1">
    <citation type="submission" date="2021-03" db="EMBL/GenBank/DDBJ databases">
        <title>The complete genome sequence of Acetobacter suratthaniensis TBRC 1719.</title>
        <authorList>
            <person name="Charoenyingcharoen P."/>
            <person name="Yukphan P."/>
        </authorList>
    </citation>
    <scope>NUCLEOTIDE SEQUENCE [LARGE SCALE GENOMIC DNA]</scope>
    <source>
        <strain evidence="1 2">TBRC 1719</strain>
    </source>
</reference>
<organism evidence="1 2">
    <name type="scientific">Acetobacter suratthaniensis</name>
    <dbReference type="NCBI Taxonomy" id="1502841"/>
    <lineage>
        <taxon>Bacteria</taxon>
        <taxon>Pseudomonadati</taxon>
        <taxon>Pseudomonadota</taxon>
        <taxon>Alphaproteobacteria</taxon>
        <taxon>Acetobacterales</taxon>
        <taxon>Acetobacteraceae</taxon>
        <taxon>Acetobacter</taxon>
    </lineage>
</organism>
<gene>
    <name evidence="1" type="ORF">J2D75_11140</name>
</gene>
<accession>A0ABS3LNS6</accession>
<sequence>MCSDFVNAGALGGIRGSLRRVANDLEQQNHAVSALAQQVQIANQWQVTAFNLQKQLAEWQAWGRKMRVGWDQEEQVSADLRQQLEQSQEALRTEKKLRDDEFNERVEKYNKLVRKSNKLVACLNTIKAQPGNAVALITALEAELNAQQA</sequence>